<keyword evidence="3" id="KW-0786">Thiamine pyrophosphate</keyword>
<evidence type="ECO:0000259" key="4">
    <source>
        <dbReference type="Pfam" id="PF00456"/>
    </source>
</evidence>
<dbReference type="AlphaFoldDB" id="A0A0G0X4R8"/>
<comment type="caution">
    <text evidence="5">The sequence shown here is derived from an EMBL/GenBank/DDBJ whole genome shotgun (WGS) entry which is preliminary data.</text>
</comment>
<evidence type="ECO:0000313" key="6">
    <source>
        <dbReference type="Proteomes" id="UP000034371"/>
    </source>
</evidence>
<dbReference type="PANTHER" id="PTHR47514:SF1">
    <property type="entry name" value="TRANSKETOLASE N-TERMINAL SECTION-RELATED"/>
    <property type="match status" value="1"/>
</dbReference>
<dbReference type="Proteomes" id="UP000034371">
    <property type="component" value="Unassembled WGS sequence"/>
</dbReference>
<dbReference type="InterPro" id="IPR029061">
    <property type="entry name" value="THDP-binding"/>
</dbReference>
<reference evidence="5 6" key="1">
    <citation type="journal article" date="2015" name="Nature">
        <title>rRNA introns, odd ribosomes, and small enigmatic genomes across a large radiation of phyla.</title>
        <authorList>
            <person name="Brown C.T."/>
            <person name="Hug L.A."/>
            <person name="Thomas B.C."/>
            <person name="Sharon I."/>
            <person name="Castelle C.J."/>
            <person name="Singh A."/>
            <person name="Wilkins M.J."/>
            <person name="Williams K.H."/>
            <person name="Banfield J.F."/>
        </authorList>
    </citation>
    <scope>NUCLEOTIDE SEQUENCE [LARGE SCALE GENOMIC DNA]</scope>
</reference>
<evidence type="ECO:0000313" key="5">
    <source>
        <dbReference type="EMBL" id="KKS19367.1"/>
    </source>
</evidence>
<evidence type="ECO:0000256" key="3">
    <source>
        <dbReference type="ARBA" id="ARBA00023052"/>
    </source>
</evidence>
<proteinExistence type="inferred from homology"/>
<name>A0A0G0X4R8_9BACT</name>
<accession>A0A0G0X4R8</accession>
<comment type="similarity">
    <text evidence="2">Belongs to the transketolase family.</text>
</comment>
<comment type="cofactor">
    <cofactor evidence="1">
        <name>thiamine diphosphate</name>
        <dbReference type="ChEBI" id="CHEBI:58937"/>
    </cofactor>
</comment>
<organism evidence="5 6">
    <name type="scientific">Candidatus Roizmanbacteria bacterium GW2011_GWC2_41_7</name>
    <dbReference type="NCBI Taxonomy" id="1618487"/>
    <lineage>
        <taxon>Bacteria</taxon>
        <taxon>Candidatus Roizmaniibacteriota</taxon>
    </lineage>
</organism>
<dbReference type="Gene3D" id="3.40.50.970">
    <property type="match status" value="1"/>
</dbReference>
<dbReference type="EMBL" id="LCBY01000087">
    <property type="protein sequence ID" value="KKS19367.1"/>
    <property type="molecule type" value="Genomic_DNA"/>
</dbReference>
<gene>
    <name evidence="5" type="ORF">UU78_C0087G0009</name>
</gene>
<protein>
    <recommendedName>
        <fullName evidence="4">Transketolase N-terminal domain-containing protein</fullName>
    </recommendedName>
</protein>
<dbReference type="PANTHER" id="PTHR47514">
    <property type="entry name" value="TRANSKETOLASE N-TERMINAL SECTION-RELATED"/>
    <property type="match status" value="1"/>
</dbReference>
<dbReference type="InterPro" id="IPR005474">
    <property type="entry name" value="Transketolase_N"/>
</dbReference>
<dbReference type="Pfam" id="PF00456">
    <property type="entry name" value="Transketolase_N"/>
    <property type="match status" value="1"/>
</dbReference>
<sequence>MTLNEYKKIANDARKTVLRMIYKAQSSHIGSNFSCIDILSVLFEKMDLQKDTFIASKGWVAASVYYFLGQKGVIPEKDLERYCQPNETEYIGLIEPQGKFGLEFAGGSMGFGLPAGVGFALAKKLNADNGTVHILMSDGEMQIGTTWESILIAKQHGLSNLVVWVDNNRFQAMGKTEEILNIEPLDERVRAFGWAVERIDGHNFEQIEAAFAGSRVQSPRMIVCDTTKGKGWKRAENNNVYHYKNLSEEEYTEAMQELSISHG</sequence>
<evidence type="ECO:0000256" key="2">
    <source>
        <dbReference type="ARBA" id="ARBA00007131"/>
    </source>
</evidence>
<evidence type="ECO:0000256" key="1">
    <source>
        <dbReference type="ARBA" id="ARBA00001964"/>
    </source>
</evidence>
<feature type="domain" description="Transketolase N-terminal" evidence="4">
    <location>
        <begin position="7"/>
        <end position="258"/>
    </location>
</feature>
<dbReference type="SUPFAM" id="SSF52518">
    <property type="entry name" value="Thiamin diphosphate-binding fold (THDP-binding)"/>
    <property type="match status" value="1"/>
</dbReference>